<accession>A0A1F6EYY0</accession>
<protein>
    <submittedName>
        <fullName evidence="2">Uncharacterized protein</fullName>
    </submittedName>
</protein>
<sequence>MKTLLVAMIALCAFDAQASEPRPIMHSYERVEIACVNFIAAQGAPLDTLAYVYVKKLCLEVAFDDPGWITEWSAEREAPTARTTPACEAQQDLKSCLAMELEKLER</sequence>
<dbReference type="EMBL" id="MFMJ01000046">
    <property type="protein sequence ID" value="OGG78819.1"/>
    <property type="molecule type" value="Genomic_DNA"/>
</dbReference>
<feature type="signal peptide" evidence="1">
    <location>
        <begin position="1"/>
        <end position="18"/>
    </location>
</feature>
<proteinExistence type="predicted"/>
<reference evidence="2 3" key="1">
    <citation type="journal article" date="2016" name="Nat. Commun.">
        <title>Thousands of microbial genomes shed light on interconnected biogeochemical processes in an aquifer system.</title>
        <authorList>
            <person name="Anantharaman K."/>
            <person name="Brown C.T."/>
            <person name="Hug L.A."/>
            <person name="Sharon I."/>
            <person name="Castelle C.J."/>
            <person name="Probst A.J."/>
            <person name="Thomas B.C."/>
            <person name="Singh A."/>
            <person name="Wilkins M.J."/>
            <person name="Karaoz U."/>
            <person name="Brodie E.L."/>
            <person name="Williams K.H."/>
            <person name="Hubbard S.S."/>
            <person name="Banfield J.F."/>
        </authorList>
    </citation>
    <scope>NUCLEOTIDE SEQUENCE [LARGE SCALE GENOMIC DNA]</scope>
</reference>
<keyword evidence="1" id="KW-0732">Signal</keyword>
<evidence type="ECO:0000313" key="3">
    <source>
        <dbReference type="Proteomes" id="UP000178919"/>
    </source>
</evidence>
<comment type="caution">
    <text evidence="2">The sequence shown here is derived from an EMBL/GenBank/DDBJ whole genome shotgun (WGS) entry which is preliminary data.</text>
</comment>
<dbReference type="Proteomes" id="UP000178919">
    <property type="component" value="Unassembled WGS sequence"/>
</dbReference>
<evidence type="ECO:0000313" key="2">
    <source>
        <dbReference type="EMBL" id="OGG78819.1"/>
    </source>
</evidence>
<organism evidence="2 3">
    <name type="scientific">Candidatus Kaiserbacteria bacterium RIFCSPLOWO2_02_FULL_55_12</name>
    <dbReference type="NCBI Taxonomy" id="1798522"/>
    <lineage>
        <taxon>Bacteria</taxon>
        <taxon>Candidatus Kaiseribacteriota</taxon>
    </lineage>
</organism>
<feature type="chain" id="PRO_5009524288" evidence="1">
    <location>
        <begin position="19"/>
        <end position="106"/>
    </location>
</feature>
<evidence type="ECO:0000256" key="1">
    <source>
        <dbReference type="SAM" id="SignalP"/>
    </source>
</evidence>
<name>A0A1F6EYY0_9BACT</name>
<gene>
    <name evidence="2" type="ORF">A3J11_02400</name>
</gene>
<dbReference type="AlphaFoldDB" id="A0A1F6EYY0"/>